<dbReference type="EMBL" id="GBRH01230846">
    <property type="protein sequence ID" value="JAD67049.1"/>
    <property type="molecule type" value="Transcribed_RNA"/>
</dbReference>
<name>A0A0A9BSN9_ARUDO</name>
<dbReference type="AlphaFoldDB" id="A0A0A9BSN9"/>
<accession>A0A0A9BSN9</accession>
<reference evidence="1" key="2">
    <citation type="journal article" date="2015" name="Data Brief">
        <title>Shoot transcriptome of the giant reed, Arundo donax.</title>
        <authorList>
            <person name="Barrero R.A."/>
            <person name="Guerrero F.D."/>
            <person name="Moolhuijzen P."/>
            <person name="Goolsby J.A."/>
            <person name="Tidwell J."/>
            <person name="Bellgard S.E."/>
            <person name="Bellgard M.I."/>
        </authorList>
    </citation>
    <scope>NUCLEOTIDE SEQUENCE</scope>
    <source>
        <tissue evidence="1">Shoot tissue taken approximately 20 cm above the soil surface</tissue>
    </source>
</reference>
<organism evidence="1">
    <name type="scientific">Arundo donax</name>
    <name type="common">Giant reed</name>
    <name type="synonym">Donax arundinaceus</name>
    <dbReference type="NCBI Taxonomy" id="35708"/>
    <lineage>
        <taxon>Eukaryota</taxon>
        <taxon>Viridiplantae</taxon>
        <taxon>Streptophyta</taxon>
        <taxon>Embryophyta</taxon>
        <taxon>Tracheophyta</taxon>
        <taxon>Spermatophyta</taxon>
        <taxon>Magnoliopsida</taxon>
        <taxon>Liliopsida</taxon>
        <taxon>Poales</taxon>
        <taxon>Poaceae</taxon>
        <taxon>PACMAD clade</taxon>
        <taxon>Arundinoideae</taxon>
        <taxon>Arundineae</taxon>
        <taxon>Arundo</taxon>
    </lineage>
</organism>
<proteinExistence type="predicted"/>
<sequence length="34" mass="3782">MSCSSPTKDNVVGYGVSLNWSLVRTVMWYLTMGV</sequence>
<protein>
    <submittedName>
        <fullName evidence="1">Uncharacterized protein</fullName>
    </submittedName>
</protein>
<reference evidence="1" key="1">
    <citation type="submission" date="2014-09" db="EMBL/GenBank/DDBJ databases">
        <authorList>
            <person name="Magalhaes I.L.F."/>
            <person name="Oliveira U."/>
            <person name="Santos F.R."/>
            <person name="Vidigal T.H.D.A."/>
            <person name="Brescovit A.D."/>
            <person name="Santos A.J."/>
        </authorList>
    </citation>
    <scope>NUCLEOTIDE SEQUENCE</scope>
    <source>
        <tissue evidence="1">Shoot tissue taken approximately 20 cm above the soil surface</tissue>
    </source>
</reference>
<evidence type="ECO:0000313" key="1">
    <source>
        <dbReference type="EMBL" id="JAD67049.1"/>
    </source>
</evidence>